<dbReference type="AlphaFoldDB" id="W4Q1K0"/>
<dbReference type="OrthoDB" id="9974927at2"/>
<dbReference type="EMBL" id="BAUT01000015">
    <property type="protein sequence ID" value="GAE25852.1"/>
    <property type="molecule type" value="Genomic_DNA"/>
</dbReference>
<dbReference type="RefSeq" id="WP_034744871.1">
    <property type="nucleotide sequence ID" value="NZ_BAUT01000015.1"/>
</dbReference>
<name>W4Q1K0_9BACI</name>
<proteinExistence type="predicted"/>
<keyword evidence="3" id="KW-1185">Reference proteome</keyword>
<feature type="transmembrane region" description="Helical" evidence="1">
    <location>
        <begin position="6"/>
        <end position="25"/>
    </location>
</feature>
<keyword evidence="1" id="KW-1133">Transmembrane helix</keyword>
<dbReference type="STRING" id="1236970.JCM9140_1873"/>
<keyword evidence="1" id="KW-0472">Membrane</keyword>
<evidence type="ECO:0000256" key="1">
    <source>
        <dbReference type="SAM" id="Phobius"/>
    </source>
</evidence>
<organism evidence="2 3">
    <name type="scientific">Halalkalibacter wakoensis JCM 9140</name>
    <dbReference type="NCBI Taxonomy" id="1236970"/>
    <lineage>
        <taxon>Bacteria</taxon>
        <taxon>Bacillati</taxon>
        <taxon>Bacillota</taxon>
        <taxon>Bacilli</taxon>
        <taxon>Bacillales</taxon>
        <taxon>Bacillaceae</taxon>
        <taxon>Halalkalibacter</taxon>
    </lineage>
</organism>
<keyword evidence="1" id="KW-0812">Transmembrane</keyword>
<feature type="transmembrane region" description="Helical" evidence="1">
    <location>
        <begin position="46"/>
        <end position="72"/>
    </location>
</feature>
<comment type="caution">
    <text evidence="2">The sequence shown here is derived from an EMBL/GenBank/DDBJ whole genome shotgun (WGS) entry which is preliminary data.</text>
</comment>
<accession>W4Q1K0</accession>
<evidence type="ECO:0000313" key="2">
    <source>
        <dbReference type="EMBL" id="GAE25852.1"/>
    </source>
</evidence>
<reference evidence="2" key="1">
    <citation type="journal article" date="2014" name="Genome Announc.">
        <title>Draft Genome Sequences of Three Alkaliphilic Bacillus Strains, Bacillus wakoensis JCM 9140T, Bacillus akibai JCM 9157T, and Bacillus hemicellulosilyticus JCM 9152T.</title>
        <authorList>
            <person name="Yuki M."/>
            <person name="Oshima K."/>
            <person name="Suda W."/>
            <person name="Oshida Y."/>
            <person name="Kitamura K."/>
            <person name="Iida T."/>
            <person name="Hattori M."/>
            <person name="Ohkuma M."/>
        </authorList>
    </citation>
    <scope>NUCLEOTIDE SEQUENCE [LARGE SCALE GENOMIC DNA]</scope>
    <source>
        <strain evidence="2">JCM 9140</strain>
    </source>
</reference>
<sequence>MDFITNLSWYGFAILLIICSALNFFGHHAKGTNSKTLSLIGGIFSWVFLIVNFIFTGWIGGISLIVLFYLFLNHLGNRLAFLLFKMFHPEAVYLTYGLFKLRSQEIDKNRNQSYDDMVKTLADNIRSGTVDKEKENFISGVKSNGVILQTLKQFGENESKIDDMHNVLSRQGVGDFIVKCSISNPTLIRDFMLLESKGVSEEEIAFYFIDRLGGAV</sequence>
<protein>
    <submittedName>
        <fullName evidence="2">Uncharacterized protein</fullName>
    </submittedName>
</protein>
<gene>
    <name evidence="2" type="ORF">JCM9140_1873</name>
</gene>
<dbReference type="Proteomes" id="UP000018890">
    <property type="component" value="Unassembled WGS sequence"/>
</dbReference>
<evidence type="ECO:0000313" key="3">
    <source>
        <dbReference type="Proteomes" id="UP000018890"/>
    </source>
</evidence>